<dbReference type="EMBL" id="FXSZ01000006">
    <property type="protein sequence ID" value="SMO67216.1"/>
    <property type="molecule type" value="Genomic_DNA"/>
</dbReference>
<accession>A0A521D670</accession>
<dbReference type="Gene3D" id="2.60.40.10">
    <property type="entry name" value="Immunoglobulins"/>
    <property type="match status" value="1"/>
</dbReference>
<dbReference type="Gene3D" id="2.60.40.1170">
    <property type="entry name" value="Mu homology domain, subdomain B"/>
    <property type="match status" value="1"/>
</dbReference>
<dbReference type="InterPro" id="IPR001434">
    <property type="entry name" value="OmcB-like_DUF11"/>
</dbReference>
<dbReference type="Pfam" id="PF17963">
    <property type="entry name" value="Big_9"/>
    <property type="match status" value="1"/>
</dbReference>
<evidence type="ECO:0000259" key="3">
    <source>
        <dbReference type="PROSITE" id="PS51072"/>
    </source>
</evidence>
<dbReference type="InterPro" id="IPR028565">
    <property type="entry name" value="MHD"/>
</dbReference>
<dbReference type="InterPro" id="IPR026341">
    <property type="entry name" value="T9SS_type_B"/>
</dbReference>
<dbReference type="AlphaFoldDB" id="A0A521D670"/>
<dbReference type="RefSeq" id="WP_142603883.1">
    <property type="nucleotide sequence ID" value="NZ_FXSZ01000006.1"/>
</dbReference>
<dbReference type="NCBIfam" id="TIGR01451">
    <property type="entry name" value="B_ant_repeat"/>
    <property type="match status" value="1"/>
</dbReference>
<dbReference type="Gene3D" id="2.60.40.2810">
    <property type="match status" value="1"/>
</dbReference>
<dbReference type="SUPFAM" id="SSF49447">
    <property type="entry name" value="Second domain of Mu2 adaptin subunit (ap50) of ap2 adaptor"/>
    <property type="match status" value="1"/>
</dbReference>
<keyword evidence="5" id="KW-1185">Reference proteome</keyword>
<evidence type="ECO:0000256" key="1">
    <source>
        <dbReference type="ARBA" id="ARBA00022737"/>
    </source>
</evidence>
<dbReference type="NCBIfam" id="TIGR04131">
    <property type="entry name" value="Bac_Flav_CTERM"/>
    <property type="match status" value="1"/>
</dbReference>
<dbReference type="InterPro" id="IPR047589">
    <property type="entry name" value="DUF11_rpt"/>
</dbReference>
<proteinExistence type="predicted"/>
<protein>
    <submittedName>
        <fullName evidence="4">Conserved repeat domain-containing protein/gliding motility-associated C-terminal domain-containing protein</fullName>
    </submittedName>
</protein>
<dbReference type="PANTHER" id="PTHR24273:SF32">
    <property type="entry name" value="HYALIN"/>
    <property type="match status" value="1"/>
</dbReference>
<evidence type="ECO:0000259" key="2">
    <source>
        <dbReference type="PROSITE" id="PS50825"/>
    </source>
</evidence>
<name>A0A521D670_9SPHI</name>
<dbReference type="OrthoDB" id="9765926at2"/>
<feature type="domain" description="MHD" evidence="3">
    <location>
        <begin position="260"/>
        <end position="543"/>
    </location>
</feature>
<dbReference type="PROSITE" id="PS51072">
    <property type="entry name" value="MHD"/>
    <property type="match status" value="1"/>
</dbReference>
<evidence type="ECO:0000313" key="4">
    <source>
        <dbReference type="EMBL" id="SMO67216.1"/>
    </source>
</evidence>
<dbReference type="Pfam" id="PF13585">
    <property type="entry name" value="CHU_C"/>
    <property type="match status" value="1"/>
</dbReference>
<dbReference type="PANTHER" id="PTHR24273">
    <property type="entry name" value="FI04643P-RELATED"/>
    <property type="match status" value="1"/>
</dbReference>
<dbReference type="InterPro" id="IPR003410">
    <property type="entry name" value="HYR_dom"/>
</dbReference>
<gene>
    <name evidence="4" type="ORF">SAMN06265350_1061</name>
</gene>
<dbReference type="InterPro" id="IPR036168">
    <property type="entry name" value="AP2_Mu_C_sf"/>
</dbReference>
<organism evidence="4 5">
    <name type="scientific">Solitalea koreensis</name>
    <dbReference type="NCBI Taxonomy" id="543615"/>
    <lineage>
        <taxon>Bacteria</taxon>
        <taxon>Pseudomonadati</taxon>
        <taxon>Bacteroidota</taxon>
        <taxon>Sphingobacteriia</taxon>
        <taxon>Sphingobacteriales</taxon>
        <taxon>Sphingobacteriaceae</taxon>
        <taxon>Solitalea</taxon>
    </lineage>
</organism>
<dbReference type="InterPro" id="IPR013783">
    <property type="entry name" value="Ig-like_fold"/>
</dbReference>
<dbReference type="Pfam" id="PF02494">
    <property type="entry name" value="HYR"/>
    <property type="match status" value="1"/>
</dbReference>
<dbReference type="Proteomes" id="UP000315971">
    <property type="component" value="Unassembled WGS sequence"/>
</dbReference>
<feature type="non-terminal residue" evidence="4">
    <location>
        <position position="1"/>
    </location>
</feature>
<feature type="domain" description="HYR" evidence="2">
    <location>
        <begin position="36"/>
        <end position="120"/>
    </location>
</feature>
<evidence type="ECO:0000313" key="5">
    <source>
        <dbReference type="Proteomes" id="UP000315971"/>
    </source>
</evidence>
<keyword evidence="1" id="KW-0677">Repeat</keyword>
<sequence length="583" mass="61050">GIPAGNAFPVGSTTVTWSVTDIHGNTSTQTQEVTVNDTEKPVLAAPAAVTQSADAGACTAVIALTAPSATDNCGIAAAGVTSSGIPAGNAFPVGSTTVTWSVTDIHGNTSTQTQAVTVNDREKPVKPVLADVTGECSATASVPTTYDNCKGLITGTTTDALTYTTQGTHVITWSFDDGNGNIETAIQNVVVKDITKPTITAPQAIISQGSNTGSSIKLGTPITSDNCGVATVTNNAPRNFPVGTTTVIWTVTDVNGLTATDMQSVTIVNLPPVVPDRDLSTLMNTPINVDLLSQVSDPDAPVNINPQGSNGSSTIKLTDVTQPAHGTVVIGADNRLIYTPVNGFYGTDIVYYTACDGGSPNLCKTGRLAISVADNYVDLSVNKTTSSGSVKVNEEYDYTIVVSNLGHVTANDVLVTDPLPESLAYVSSNATNGQATYDRSSHKVIWNLQTLNVNGPATLTLKVRATKGGIIVNSAEVIANQPDLDPINNRSQVDKTVLGFEIPNVFTPNGDGFNDNFVINGIDGIETELVVISRWGNEVYKNTKYKNDWNGSQLSEGTYFYVLTVKAVDAKSVKYSGYVTILR</sequence>
<reference evidence="4 5" key="1">
    <citation type="submission" date="2017-05" db="EMBL/GenBank/DDBJ databases">
        <authorList>
            <person name="Varghese N."/>
            <person name="Submissions S."/>
        </authorList>
    </citation>
    <scope>NUCLEOTIDE SEQUENCE [LARGE SCALE GENOMIC DNA]</scope>
    <source>
        <strain evidence="4 5">DSM 21342</strain>
    </source>
</reference>
<dbReference type="PROSITE" id="PS50825">
    <property type="entry name" value="HYR"/>
    <property type="match status" value="1"/>
</dbReference>
<dbReference type="Pfam" id="PF01345">
    <property type="entry name" value="DUF11"/>
    <property type="match status" value="1"/>
</dbReference>